<protein>
    <submittedName>
        <fullName evidence="1">Uncharacterized protein</fullName>
    </submittedName>
</protein>
<organism evidence="1 2">
    <name type="scientific">Hermanssonia centrifuga</name>
    <dbReference type="NCBI Taxonomy" id="98765"/>
    <lineage>
        <taxon>Eukaryota</taxon>
        <taxon>Fungi</taxon>
        <taxon>Dikarya</taxon>
        <taxon>Basidiomycota</taxon>
        <taxon>Agaricomycotina</taxon>
        <taxon>Agaricomycetes</taxon>
        <taxon>Polyporales</taxon>
        <taxon>Meruliaceae</taxon>
        <taxon>Hermanssonia</taxon>
    </lineage>
</organism>
<proteinExistence type="predicted"/>
<comment type="caution">
    <text evidence="1">The sequence shown here is derived from an EMBL/GenBank/DDBJ whole genome shotgun (WGS) entry which is preliminary data.</text>
</comment>
<gene>
    <name evidence="1" type="ORF">PHLCEN_2v273</name>
</gene>
<accession>A0A2R6S6B8</accession>
<dbReference type="Proteomes" id="UP000186601">
    <property type="component" value="Unassembled WGS sequence"/>
</dbReference>
<evidence type="ECO:0000313" key="2">
    <source>
        <dbReference type="Proteomes" id="UP000186601"/>
    </source>
</evidence>
<evidence type="ECO:0000313" key="1">
    <source>
        <dbReference type="EMBL" id="PSS37805.1"/>
    </source>
</evidence>
<dbReference type="OrthoDB" id="2797615at2759"/>
<dbReference type="EMBL" id="MLYV02000029">
    <property type="protein sequence ID" value="PSS37805.1"/>
    <property type="molecule type" value="Genomic_DNA"/>
</dbReference>
<sequence>MPEEFASHLVPIIETHATAPLIKEDSDEIGSNSSCITFLPLPSSFDYNKQSSWAALASEIQGWLLALAVSPKSPERSWATDCFWMAYLAAFPDFPRGQWTLWDPRINICETFAERWTMTPTGNFAIRDSVEHDETCSDSCDACIQSRRELWEEFTRHASLFYVDGPLVRQA</sequence>
<dbReference type="AlphaFoldDB" id="A0A2R6S6B8"/>
<keyword evidence="2" id="KW-1185">Reference proteome</keyword>
<reference evidence="1 2" key="1">
    <citation type="submission" date="2018-02" db="EMBL/GenBank/DDBJ databases">
        <title>Genome sequence of the basidiomycete white-rot fungus Phlebia centrifuga.</title>
        <authorList>
            <person name="Granchi Z."/>
            <person name="Peng M."/>
            <person name="de Vries R.P."/>
            <person name="Hilden K."/>
            <person name="Makela M.R."/>
            <person name="Grigoriev I."/>
            <person name="Riley R."/>
        </authorList>
    </citation>
    <scope>NUCLEOTIDE SEQUENCE [LARGE SCALE GENOMIC DNA]</scope>
    <source>
        <strain evidence="1 2">FBCC195</strain>
    </source>
</reference>
<name>A0A2R6S6B8_9APHY</name>